<dbReference type="PANTHER" id="PTHR36922">
    <property type="entry name" value="BLL2446 PROTEIN"/>
    <property type="match status" value="1"/>
</dbReference>
<proteinExistence type="predicted"/>
<organism evidence="1 2">
    <name type="scientific">Corallococcus coralloides (strain ATCC 25202 / DSM 2259 / NBRC 100086 / M2)</name>
    <name type="common">Myxococcus coralloides</name>
    <dbReference type="NCBI Taxonomy" id="1144275"/>
    <lineage>
        <taxon>Bacteria</taxon>
        <taxon>Pseudomonadati</taxon>
        <taxon>Myxococcota</taxon>
        <taxon>Myxococcia</taxon>
        <taxon>Myxococcales</taxon>
        <taxon>Cystobacterineae</taxon>
        <taxon>Myxococcaceae</taxon>
        <taxon>Corallococcus</taxon>
    </lineage>
</organism>
<dbReference type="PANTHER" id="PTHR36922:SF1">
    <property type="entry name" value="DUF1993 DOMAIN-CONTAINING PROTEIN"/>
    <property type="match status" value="1"/>
</dbReference>
<dbReference type="Gene3D" id="1.20.120.450">
    <property type="entry name" value="dinb family like domain"/>
    <property type="match status" value="1"/>
</dbReference>
<evidence type="ECO:0000313" key="1">
    <source>
        <dbReference type="EMBL" id="AFE05077.1"/>
    </source>
</evidence>
<dbReference type="OrthoDB" id="338237at2"/>
<dbReference type="Pfam" id="PF09351">
    <property type="entry name" value="DUF1993"/>
    <property type="match status" value="1"/>
</dbReference>
<dbReference type="InParanoid" id="H8MGD3"/>
<gene>
    <name evidence="1" type="ordered locus">COCOR_03195</name>
</gene>
<protein>
    <recommendedName>
        <fullName evidence="3">DUF1993 domain-containing protein</fullName>
    </recommendedName>
</protein>
<keyword evidence="2" id="KW-1185">Reference proteome</keyword>
<dbReference type="Proteomes" id="UP000007587">
    <property type="component" value="Chromosome"/>
</dbReference>
<evidence type="ECO:0000313" key="2">
    <source>
        <dbReference type="Proteomes" id="UP000007587"/>
    </source>
</evidence>
<dbReference type="InterPro" id="IPR018531">
    <property type="entry name" value="DUF1993"/>
</dbReference>
<name>H8MGD3_CORCM</name>
<dbReference type="EMBL" id="CP003389">
    <property type="protein sequence ID" value="AFE05077.1"/>
    <property type="molecule type" value="Genomic_DNA"/>
</dbReference>
<evidence type="ECO:0008006" key="3">
    <source>
        <dbReference type="Google" id="ProtNLM"/>
    </source>
</evidence>
<reference evidence="2" key="2">
    <citation type="submission" date="2012-03" db="EMBL/GenBank/DDBJ databases">
        <title>Genome sequence of the fruiting myxobacterium Corallococcus coralloides DSM 2259.</title>
        <authorList>
            <person name="Huntley S."/>
            <person name="Zhang Y."/>
            <person name="Treuner-Lange A."/>
            <person name="Sensen C.W."/>
            <person name="Sogaard-Andersen L."/>
        </authorList>
    </citation>
    <scope>NUCLEOTIDE SEQUENCE [LARGE SCALE GENOMIC DNA]</scope>
    <source>
        <strain evidence="2">ATCC 25202 / DSM 2259 / NBRC 100086 / M2</strain>
    </source>
</reference>
<dbReference type="eggNOG" id="COG3812">
    <property type="taxonomic scope" value="Bacteria"/>
</dbReference>
<sequence>MSLNVYDSSAGLFIRGLTNLKTLLTKAEAHIAANGSGETALLDAQLATEGRVRGVAGHPNDVHMYTLAAQVHWAAEGARLAVAHLLGAPSVPAASDEKSFADLYQRLDATIAYLREIAPSDLEAGLERAIEIKNRGGSMSFSGSQFLIEFAIPHFFYHVTTAYGILRNQGVHLTMGDFLGGKG</sequence>
<reference evidence="1 2" key="1">
    <citation type="journal article" date="2012" name="J. Bacteriol.">
        <title>Complete Genome Sequence of the Fruiting Myxobacterium Corallococcus coralloides DSM 2259.</title>
        <authorList>
            <person name="Huntley S."/>
            <person name="Zhang Y."/>
            <person name="Treuner-Lange A."/>
            <person name="Kneip S."/>
            <person name="Sensen C.W."/>
            <person name="Sogaard-Andersen L."/>
        </authorList>
    </citation>
    <scope>NUCLEOTIDE SEQUENCE [LARGE SCALE GENOMIC DNA]</scope>
    <source>
        <strain evidence="2">ATCC 25202 / DSM 2259 / NBRC 100086 / M2</strain>
    </source>
</reference>
<dbReference type="AlphaFoldDB" id="H8MGD3"/>
<dbReference type="SUPFAM" id="SSF109854">
    <property type="entry name" value="DinB/YfiT-like putative metalloenzymes"/>
    <property type="match status" value="1"/>
</dbReference>
<dbReference type="HOGENOM" id="CLU_090929_1_0_7"/>
<dbReference type="RefSeq" id="WP_014396011.1">
    <property type="nucleotide sequence ID" value="NC_017030.1"/>
</dbReference>
<accession>H8MGD3</accession>
<dbReference type="KEGG" id="ccx:COCOR_03195"/>
<dbReference type="InterPro" id="IPR034660">
    <property type="entry name" value="DinB/YfiT-like"/>
</dbReference>